<protein>
    <submittedName>
        <fullName evidence="1">Uncharacterized protein</fullName>
    </submittedName>
</protein>
<accession>A0ABR2AGU0</accession>
<dbReference type="InterPro" id="IPR018456">
    <property type="entry name" value="PTR2_symporter_CS"/>
</dbReference>
<evidence type="ECO:0000313" key="1">
    <source>
        <dbReference type="EMBL" id="KAK8492176.1"/>
    </source>
</evidence>
<evidence type="ECO:0000313" key="2">
    <source>
        <dbReference type="Proteomes" id="UP001472677"/>
    </source>
</evidence>
<dbReference type="Proteomes" id="UP001472677">
    <property type="component" value="Unassembled WGS sequence"/>
</dbReference>
<dbReference type="Gene3D" id="1.20.1250.20">
    <property type="entry name" value="MFS general substrate transporter like domains"/>
    <property type="match status" value="1"/>
</dbReference>
<sequence>MVNSNLVAAETPLLDEIVDACLDFKGRPVRRSNSGGWRSASFIIAVEVAERFVYYGIASNLITYLTGPLGQPTAAAAAQVNAWAGASSLFPLLGAFVADTFLGRYRTIVLASLVYVLGLGLLTLLATVPSATPFGAPNADDVPLNTSSVNQFHLILFYISLYLTAIAQGGYKPCLQAFGADQFDAQHPEESKARSSFFNWLSFGMSAGILVTLMVLTYVQENLSWVLGFAIPGVVMVVGLLVFVLGTTTYRFSVKGEEVSPFVRICRVFVSAVRNRKTTLPFESSMQDTMERGEVCSSSEIEESKALLRLVPIWATSLIYAVVLAQSSTLFTKQGATMDRSITTGLEIPAATLQCFTSISVILFIPIYDKIFVPLARSVTGKPPGITMLQRIGTGIAISATAMVIAALIETKRLKTAREHGLVDKPNVTVPMSVWWLVPQYSLYGLSDVFAFVGLQEFFYDQMPKELRSMGIAIYLSVIGVGNFLSSILIYVIEKVSGGGDGWFADNLNRAHLDYFYWLLAALCAVGLVLYIYSTKFYIYIARGTRL</sequence>
<keyword evidence="2" id="KW-1185">Reference proteome</keyword>
<dbReference type="InterPro" id="IPR036259">
    <property type="entry name" value="MFS_trans_sf"/>
</dbReference>
<proteinExistence type="predicted"/>
<dbReference type="EMBL" id="JBBPBM010000737">
    <property type="protein sequence ID" value="KAK8492176.1"/>
    <property type="molecule type" value="Genomic_DNA"/>
</dbReference>
<organism evidence="1 2">
    <name type="scientific">Hibiscus sabdariffa</name>
    <name type="common">roselle</name>
    <dbReference type="NCBI Taxonomy" id="183260"/>
    <lineage>
        <taxon>Eukaryota</taxon>
        <taxon>Viridiplantae</taxon>
        <taxon>Streptophyta</taxon>
        <taxon>Embryophyta</taxon>
        <taxon>Tracheophyta</taxon>
        <taxon>Spermatophyta</taxon>
        <taxon>Magnoliopsida</taxon>
        <taxon>eudicotyledons</taxon>
        <taxon>Gunneridae</taxon>
        <taxon>Pentapetalae</taxon>
        <taxon>rosids</taxon>
        <taxon>malvids</taxon>
        <taxon>Malvales</taxon>
        <taxon>Malvaceae</taxon>
        <taxon>Malvoideae</taxon>
        <taxon>Hibiscus</taxon>
    </lineage>
</organism>
<dbReference type="PANTHER" id="PTHR11654">
    <property type="entry name" value="OLIGOPEPTIDE TRANSPORTER-RELATED"/>
    <property type="match status" value="1"/>
</dbReference>
<dbReference type="Pfam" id="PF00854">
    <property type="entry name" value="PTR2"/>
    <property type="match status" value="1"/>
</dbReference>
<reference evidence="1 2" key="1">
    <citation type="journal article" date="2024" name="G3 (Bethesda)">
        <title>Genome assembly of Hibiscus sabdariffa L. provides insights into metabolisms of medicinal natural products.</title>
        <authorList>
            <person name="Kim T."/>
        </authorList>
    </citation>
    <scope>NUCLEOTIDE SEQUENCE [LARGE SCALE GENOMIC DNA]</scope>
    <source>
        <strain evidence="1">TK-2024</strain>
        <tissue evidence="1">Old leaves</tissue>
    </source>
</reference>
<comment type="caution">
    <text evidence="1">The sequence shown here is derived from an EMBL/GenBank/DDBJ whole genome shotgun (WGS) entry which is preliminary data.</text>
</comment>
<gene>
    <name evidence="1" type="ORF">V6N12_003473</name>
</gene>
<dbReference type="SUPFAM" id="SSF103473">
    <property type="entry name" value="MFS general substrate transporter"/>
    <property type="match status" value="1"/>
</dbReference>
<name>A0ABR2AGU0_9ROSI</name>
<dbReference type="InterPro" id="IPR000109">
    <property type="entry name" value="POT_fam"/>
</dbReference>
<dbReference type="PROSITE" id="PS01022">
    <property type="entry name" value="PTR2_1"/>
    <property type="match status" value="1"/>
</dbReference>